<name>A0A380WAW7_AFIFE</name>
<protein>
    <recommendedName>
        <fullName evidence="2">FecR protein domain-containing protein</fullName>
    </recommendedName>
</protein>
<dbReference type="OrthoDB" id="6038785at2"/>
<dbReference type="EMBL" id="UIGB01000001">
    <property type="protein sequence ID" value="SUU85553.1"/>
    <property type="molecule type" value="Genomic_DNA"/>
</dbReference>
<dbReference type="AlphaFoldDB" id="A0A380WAW7"/>
<evidence type="ECO:0000256" key="1">
    <source>
        <dbReference type="SAM" id="MobiDB-lite"/>
    </source>
</evidence>
<evidence type="ECO:0000313" key="3">
    <source>
        <dbReference type="EMBL" id="SUU85553.1"/>
    </source>
</evidence>
<dbReference type="Pfam" id="PF04773">
    <property type="entry name" value="FecR"/>
    <property type="match status" value="1"/>
</dbReference>
<evidence type="ECO:0000313" key="4">
    <source>
        <dbReference type="Proteomes" id="UP000254343"/>
    </source>
</evidence>
<feature type="region of interest" description="Disordered" evidence="1">
    <location>
        <begin position="272"/>
        <end position="302"/>
    </location>
</feature>
<dbReference type="InterPro" id="IPR006860">
    <property type="entry name" value="FecR"/>
</dbReference>
<dbReference type="RefSeq" id="WP_002716379.1">
    <property type="nucleotide sequence ID" value="NZ_UFSI01000001.1"/>
</dbReference>
<evidence type="ECO:0000259" key="2">
    <source>
        <dbReference type="Pfam" id="PF04773"/>
    </source>
</evidence>
<organism evidence="3 4">
    <name type="scientific">Afipia felis</name>
    <name type="common">Cat scratch disease bacillus</name>
    <dbReference type="NCBI Taxonomy" id="1035"/>
    <lineage>
        <taxon>Bacteria</taxon>
        <taxon>Pseudomonadati</taxon>
        <taxon>Pseudomonadota</taxon>
        <taxon>Alphaproteobacteria</taxon>
        <taxon>Hyphomicrobiales</taxon>
        <taxon>Nitrobacteraceae</taxon>
        <taxon>Afipia</taxon>
    </lineage>
</organism>
<reference evidence="3 4" key="1">
    <citation type="submission" date="2018-06" db="EMBL/GenBank/DDBJ databases">
        <authorList>
            <consortium name="Pathogen Informatics"/>
            <person name="Doyle S."/>
        </authorList>
    </citation>
    <scope>NUCLEOTIDE SEQUENCE [LARGE SCALE GENOMIC DNA]</scope>
    <source>
        <strain evidence="3 4">NCTC12722</strain>
    </source>
</reference>
<dbReference type="Proteomes" id="UP000254343">
    <property type="component" value="Unassembled WGS sequence"/>
</dbReference>
<feature type="compositionally biased region" description="Low complexity" evidence="1">
    <location>
        <begin position="280"/>
        <end position="289"/>
    </location>
</feature>
<gene>
    <name evidence="3" type="ORF">NCTC12722_02766</name>
</gene>
<accession>A0A380WAW7</accession>
<feature type="domain" description="FecR protein" evidence="2">
    <location>
        <begin position="67"/>
        <end position="147"/>
    </location>
</feature>
<sequence length="302" mass="30905">MDARVRSCLTPLLTVLLSTASTLIGVALLEAQNVGRVGAVNQDATGTPPGNAARMLAIGTNVVHKERIQTTASGSTQILFPDTSTLNVGRNSSIVIDEYVYDPNAGTGKMVASVGKGVLRFVGGQISHTAGVTINTPVATLGIRGGVATIVYPITANYAAADPNVANCKGELIVGHVGSSTIRNSTGSTTVRPGFATCVTGPNDPIPEPFRVSDGLLAQIMTNLTSRPGQKGGAIDLPTDQMASRQGLGASTLPDPTHPPGTDPLGYVSIFDGGNDIAKNKAQTNQTQQAPPPDPGCGSYCC</sequence>
<proteinExistence type="predicted"/>